<evidence type="ECO:0000256" key="1">
    <source>
        <dbReference type="SAM" id="Phobius"/>
    </source>
</evidence>
<dbReference type="InterPro" id="IPR021729">
    <property type="entry name" value="DUF3298"/>
</dbReference>
<dbReference type="Pfam" id="PF11738">
    <property type="entry name" value="DUF3298"/>
    <property type="match status" value="1"/>
</dbReference>
<keyword evidence="1" id="KW-0472">Membrane</keyword>
<dbReference type="AlphaFoldDB" id="L0F6X2"/>
<keyword evidence="1" id="KW-0812">Transmembrane</keyword>
<keyword evidence="1" id="KW-1133">Transmembrane helix</keyword>
<dbReference type="InterPro" id="IPR025436">
    <property type="entry name" value="DUF4179"/>
</dbReference>
<organism evidence="4 5">
    <name type="scientific">Desulfitobacterium dichloroeliminans (strain LMG P-21439 / DCA1)</name>
    <dbReference type="NCBI Taxonomy" id="871963"/>
    <lineage>
        <taxon>Bacteria</taxon>
        <taxon>Bacillati</taxon>
        <taxon>Bacillota</taxon>
        <taxon>Clostridia</taxon>
        <taxon>Eubacteriales</taxon>
        <taxon>Desulfitobacteriaceae</taxon>
        <taxon>Desulfitobacterium</taxon>
    </lineage>
</organism>
<evidence type="ECO:0000313" key="4">
    <source>
        <dbReference type="EMBL" id="AGA68406.1"/>
    </source>
</evidence>
<dbReference type="OrthoDB" id="4990at2"/>
<accession>L0F6X2</accession>
<reference evidence="5" key="1">
    <citation type="submission" date="2012-02" db="EMBL/GenBank/DDBJ databases">
        <title>Complete sequence of Desulfitobacterium dichloroeliminans LMG P-21439.</title>
        <authorList>
            <person name="Lucas S."/>
            <person name="Han J."/>
            <person name="Lapidus A."/>
            <person name="Cheng J.-F."/>
            <person name="Goodwin L."/>
            <person name="Pitluck S."/>
            <person name="Peters L."/>
            <person name="Ovchinnikova G."/>
            <person name="Teshima H."/>
            <person name="Detter J.C."/>
            <person name="Han C."/>
            <person name="Tapia R."/>
            <person name="Land M."/>
            <person name="Hauser L."/>
            <person name="Kyrpides N."/>
            <person name="Ivanova N."/>
            <person name="Pagani I."/>
            <person name="Kruse T."/>
            <person name="de Vos W.M."/>
            <person name="Boon N."/>
            <person name="Smidt H."/>
            <person name="Woyke T."/>
        </authorList>
    </citation>
    <scope>NUCLEOTIDE SEQUENCE [LARGE SCALE GENOMIC DNA]</scope>
    <source>
        <strain evidence="5">LMG P-21439 / DCA1</strain>
    </source>
</reference>
<dbReference type="RefSeq" id="WP_015261407.1">
    <property type="nucleotide sequence ID" value="NC_019903.1"/>
</dbReference>
<evidence type="ECO:0000313" key="5">
    <source>
        <dbReference type="Proteomes" id="UP000010797"/>
    </source>
</evidence>
<dbReference type="Gene3D" id="3.90.640.20">
    <property type="entry name" value="Heat-shock cognate protein, ATPase"/>
    <property type="match status" value="1"/>
</dbReference>
<keyword evidence="5" id="KW-1185">Reference proteome</keyword>
<protein>
    <submittedName>
        <fullName evidence="4">Uncharacterized protein</fullName>
    </submittedName>
</protein>
<dbReference type="EMBL" id="CP003344">
    <property type="protein sequence ID" value="AGA68406.1"/>
    <property type="molecule type" value="Genomic_DNA"/>
</dbReference>
<gene>
    <name evidence="4" type="ordered locus">Desdi_0883</name>
</gene>
<dbReference type="HOGENOM" id="CLU_049430_0_0_9"/>
<dbReference type="STRING" id="871963.Desdi_0883"/>
<dbReference type="InterPro" id="IPR037126">
    <property type="entry name" value="PdaC/RsiV-like_sf"/>
</dbReference>
<evidence type="ECO:0000259" key="3">
    <source>
        <dbReference type="Pfam" id="PF13786"/>
    </source>
</evidence>
<evidence type="ECO:0000259" key="2">
    <source>
        <dbReference type="Pfam" id="PF11738"/>
    </source>
</evidence>
<dbReference type="eggNOG" id="ENOG502Z8Z7">
    <property type="taxonomic scope" value="Bacteria"/>
</dbReference>
<feature type="transmembrane region" description="Helical" evidence="1">
    <location>
        <begin position="47"/>
        <end position="67"/>
    </location>
</feature>
<feature type="domain" description="DUF4179" evidence="3">
    <location>
        <begin position="43"/>
        <end position="97"/>
    </location>
</feature>
<dbReference type="Gene3D" id="3.30.565.40">
    <property type="entry name" value="Fervidobacterium nodosum Rt17-B1 like"/>
    <property type="match status" value="1"/>
</dbReference>
<dbReference type="Pfam" id="PF13786">
    <property type="entry name" value="DUF4179"/>
    <property type="match status" value="1"/>
</dbReference>
<sequence length="303" mass="34366">MSEKNLNEKKLNELKEDHQKVAIPEELDQVVRKALQTGKQSRKNRQWLHRVSAVAAAIIIFVGGINISPTMASVLAEVPGMKNLVQVLTFRDYQFDDGLHQANIEVPVITGLEESGLGDALNQKYLEENQALYEQFMINVKEMEALGEGHLGVDSGYMIKTDNERLLSIGRYVVEMVGSSSTVIKYDTIDKVEQVLITLPSLFKDDQYVAVISDYIVAQMNQAMDKDPNMMYWIEREGQEEDLYFEPFQQISPAQSFFINPDYKLVISFDKYEVGPGVMGIQEFVIPTEVIADLLVSNEYIRP</sequence>
<name>L0F6X2_DESDL</name>
<dbReference type="KEGG" id="ddl:Desdi_0883"/>
<proteinExistence type="predicted"/>
<feature type="domain" description="DUF3298" evidence="2">
    <location>
        <begin position="202"/>
        <end position="288"/>
    </location>
</feature>
<dbReference type="Proteomes" id="UP000010797">
    <property type="component" value="Chromosome"/>
</dbReference>